<feature type="repeat" description="PPR" evidence="3">
    <location>
        <begin position="365"/>
        <end position="399"/>
    </location>
</feature>
<dbReference type="GO" id="GO:0005794">
    <property type="term" value="C:Golgi apparatus"/>
    <property type="evidence" value="ECO:0007669"/>
    <property type="project" value="EnsemblPlants"/>
</dbReference>
<dbReference type="EMBL" id="CM002869">
    <property type="protein sequence ID" value="KFK42902.1"/>
    <property type="molecule type" value="Genomic_DNA"/>
</dbReference>
<protein>
    <recommendedName>
        <fullName evidence="6">Pentacotripeptide-repeat region of PRORP domain-containing protein</fullName>
    </recommendedName>
</protein>
<comment type="similarity">
    <text evidence="1">Belongs to the PPR family. P subfamily.</text>
</comment>
<organism evidence="4 5">
    <name type="scientific">Arabis alpina</name>
    <name type="common">Alpine rock-cress</name>
    <dbReference type="NCBI Taxonomy" id="50452"/>
    <lineage>
        <taxon>Eukaryota</taxon>
        <taxon>Viridiplantae</taxon>
        <taxon>Streptophyta</taxon>
        <taxon>Embryophyta</taxon>
        <taxon>Tracheophyta</taxon>
        <taxon>Spermatophyta</taxon>
        <taxon>Magnoliopsida</taxon>
        <taxon>eudicotyledons</taxon>
        <taxon>Gunneridae</taxon>
        <taxon>Pentapetalae</taxon>
        <taxon>rosids</taxon>
        <taxon>malvids</taxon>
        <taxon>Brassicales</taxon>
        <taxon>Brassicaceae</taxon>
        <taxon>Arabideae</taxon>
        <taxon>Arabis</taxon>
    </lineage>
</organism>
<evidence type="ECO:0000313" key="5">
    <source>
        <dbReference type="Proteomes" id="UP000029120"/>
    </source>
</evidence>
<dbReference type="PANTHER" id="PTHR47939:SF13">
    <property type="entry name" value="OS03G0201400 PROTEIN"/>
    <property type="match status" value="1"/>
</dbReference>
<dbReference type="PROSITE" id="PS51375">
    <property type="entry name" value="PPR"/>
    <property type="match status" value="8"/>
</dbReference>
<dbReference type="Pfam" id="PF12854">
    <property type="entry name" value="PPR_1"/>
    <property type="match status" value="2"/>
</dbReference>
<keyword evidence="2" id="KW-0677">Repeat</keyword>
<feature type="repeat" description="PPR" evidence="3">
    <location>
        <begin position="173"/>
        <end position="207"/>
    </location>
</feature>
<keyword evidence="5" id="KW-1185">Reference proteome</keyword>
<dbReference type="Pfam" id="PF13041">
    <property type="entry name" value="PPR_2"/>
    <property type="match status" value="3"/>
</dbReference>
<proteinExistence type="inferred from homology"/>
<dbReference type="Proteomes" id="UP000029120">
    <property type="component" value="Chromosome 1"/>
</dbReference>
<dbReference type="OrthoDB" id="185373at2759"/>
<feature type="repeat" description="PPR" evidence="3">
    <location>
        <begin position="330"/>
        <end position="364"/>
    </location>
</feature>
<evidence type="ECO:0000313" key="4">
    <source>
        <dbReference type="EMBL" id="KFK42902.1"/>
    </source>
</evidence>
<dbReference type="InterPro" id="IPR011990">
    <property type="entry name" value="TPR-like_helical_dom_sf"/>
</dbReference>
<dbReference type="AlphaFoldDB" id="A0A087HLA0"/>
<dbReference type="Gene3D" id="1.25.40.10">
    <property type="entry name" value="Tetratricopeptide repeat domain"/>
    <property type="match status" value="4"/>
</dbReference>
<evidence type="ECO:0000256" key="1">
    <source>
        <dbReference type="ARBA" id="ARBA00007626"/>
    </source>
</evidence>
<dbReference type="PANTHER" id="PTHR47939">
    <property type="entry name" value="MEMBRANE-ASSOCIATED SALT-INDUCIBLE PROTEIN-LIKE"/>
    <property type="match status" value="1"/>
</dbReference>
<dbReference type="Gramene" id="KFK42902">
    <property type="protein sequence ID" value="KFK42902"/>
    <property type="gene ID" value="AALP_AA1G053300"/>
</dbReference>
<sequence length="441" mass="50942">MKRGTIKLFTLVSLRDTLKASRLSFSTLTDTRPFPDYSPKKASVRDTELVQQITNVIKLRRVEPLKRSLKLYECKFKTDHLIWVLMKIKFDYWEFPEVGVCWNVASYNIVIHCVCQLGRINEAHRLLLLMELKGYVPDVISYSTVINGYCRFGEFDKVWKVIEEMKQKGLNPNSYTYGSIILLLCRTSKLAEAEDAFREMIRQGIVPDTVVYTTLIDGFCKRGDIRAASKFFYEMHSLGEMAKAQEILKEMLGKGLQPTVVTFNVLMNGFCLNGMLEDGEKLLNWMLAKGIAPNATTYNSLVKQYCIRDNLKAATAIYKDMCAREVGRPDGKTYENLIRGHCKARNMKEAWFLFREMKEKGFSVSTSTYSVLIKGFFKRKKFAEAREVFDQMRREGLAADKEIFDFFNDTKYKGRKADTIVDPVDEIIESYLVDEELREAN</sequence>
<evidence type="ECO:0000256" key="3">
    <source>
        <dbReference type="PROSITE-ProRule" id="PRU00708"/>
    </source>
</evidence>
<dbReference type="GO" id="GO:0005783">
    <property type="term" value="C:endoplasmic reticulum"/>
    <property type="evidence" value="ECO:0007669"/>
    <property type="project" value="EnsemblPlants"/>
</dbReference>
<gene>
    <name evidence="4" type="ordered locus">AALP_Aa1g053300</name>
</gene>
<reference evidence="5" key="1">
    <citation type="journal article" date="2015" name="Nat. Plants">
        <title>Genome expansion of Arabis alpina linked with retrotransposition and reduced symmetric DNA methylation.</title>
        <authorList>
            <person name="Willing E.M."/>
            <person name="Rawat V."/>
            <person name="Mandakova T."/>
            <person name="Maumus F."/>
            <person name="James G.V."/>
            <person name="Nordstroem K.J."/>
            <person name="Becker C."/>
            <person name="Warthmann N."/>
            <person name="Chica C."/>
            <person name="Szarzynska B."/>
            <person name="Zytnicki M."/>
            <person name="Albani M.C."/>
            <person name="Kiefer C."/>
            <person name="Bergonzi S."/>
            <person name="Castaings L."/>
            <person name="Mateos J.L."/>
            <person name="Berns M.C."/>
            <person name="Bujdoso N."/>
            <person name="Piofczyk T."/>
            <person name="de Lorenzo L."/>
            <person name="Barrero-Sicilia C."/>
            <person name="Mateos I."/>
            <person name="Piednoel M."/>
            <person name="Hagmann J."/>
            <person name="Chen-Min-Tao R."/>
            <person name="Iglesias-Fernandez R."/>
            <person name="Schuster S.C."/>
            <person name="Alonso-Blanco C."/>
            <person name="Roudier F."/>
            <person name="Carbonero P."/>
            <person name="Paz-Ares J."/>
            <person name="Davis S.J."/>
            <person name="Pecinka A."/>
            <person name="Quesneville H."/>
            <person name="Colot V."/>
            <person name="Lysak M.A."/>
            <person name="Weigel D."/>
            <person name="Coupland G."/>
            <person name="Schneeberger K."/>
        </authorList>
    </citation>
    <scope>NUCLEOTIDE SEQUENCE [LARGE SCALE GENOMIC DNA]</scope>
    <source>
        <strain evidence="5">cv. Pajares</strain>
    </source>
</reference>
<feature type="repeat" description="PPR" evidence="3">
    <location>
        <begin position="294"/>
        <end position="328"/>
    </location>
</feature>
<feature type="repeat" description="PPR" evidence="3">
    <location>
        <begin position="259"/>
        <end position="293"/>
    </location>
</feature>
<dbReference type="NCBIfam" id="TIGR00756">
    <property type="entry name" value="PPR"/>
    <property type="match status" value="8"/>
</dbReference>
<dbReference type="InterPro" id="IPR050667">
    <property type="entry name" value="PPR-containing_protein"/>
</dbReference>
<name>A0A087HLA0_ARAAL</name>
<dbReference type="SUPFAM" id="SSF81901">
    <property type="entry name" value="HCP-like"/>
    <property type="match status" value="1"/>
</dbReference>
<accession>A0A087HLA0</accession>
<evidence type="ECO:0000256" key="2">
    <source>
        <dbReference type="ARBA" id="ARBA00022737"/>
    </source>
</evidence>
<feature type="repeat" description="PPR" evidence="3">
    <location>
        <begin position="138"/>
        <end position="172"/>
    </location>
</feature>
<feature type="repeat" description="PPR" evidence="3">
    <location>
        <begin position="103"/>
        <end position="137"/>
    </location>
</feature>
<feature type="repeat" description="PPR" evidence="3">
    <location>
        <begin position="208"/>
        <end position="242"/>
    </location>
</feature>
<evidence type="ECO:0008006" key="6">
    <source>
        <dbReference type="Google" id="ProtNLM"/>
    </source>
</evidence>
<dbReference type="InterPro" id="IPR002885">
    <property type="entry name" value="PPR_rpt"/>
</dbReference>
<dbReference type="eggNOG" id="KOG4197">
    <property type="taxonomic scope" value="Eukaryota"/>
</dbReference>